<name>A0A195BUN3_9HYME</name>
<evidence type="ECO:0000313" key="3">
    <source>
        <dbReference type="Proteomes" id="UP000078540"/>
    </source>
</evidence>
<organism evidence="2 3">
    <name type="scientific">Atta colombica</name>
    <dbReference type="NCBI Taxonomy" id="520822"/>
    <lineage>
        <taxon>Eukaryota</taxon>
        <taxon>Metazoa</taxon>
        <taxon>Ecdysozoa</taxon>
        <taxon>Arthropoda</taxon>
        <taxon>Hexapoda</taxon>
        <taxon>Insecta</taxon>
        <taxon>Pterygota</taxon>
        <taxon>Neoptera</taxon>
        <taxon>Endopterygota</taxon>
        <taxon>Hymenoptera</taxon>
        <taxon>Apocrita</taxon>
        <taxon>Aculeata</taxon>
        <taxon>Formicoidea</taxon>
        <taxon>Formicidae</taxon>
        <taxon>Myrmicinae</taxon>
        <taxon>Atta</taxon>
    </lineage>
</organism>
<dbReference type="EMBL" id="KQ976407">
    <property type="protein sequence ID" value="KYM91457.1"/>
    <property type="molecule type" value="Genomic_DNA"/>
</dbReference>
<reference evidence="2 3" key="1">
    <citation type="submission" date="2015-09" db="EMBL/GenBank/DDBJ databases">
        <title>Atta colombica WGS genome.</title>
        <authorList>
            <person name="Nygaard S."/>
            <person name="Hu H."/>
            <person name="Boomsma J."/>
            <person name="Zhang G."/>
        </authorList>
    </citation>
    <scope>NUCLEOTIDE SEQUENCE [LARGE SCALE GENOMIC DNA]</scope>
    <source>
        <strain evidence="2">Treedump-2</strain>
        <tissue evidence="2">Whole body</tissue>
    </source>
</reference>
<keyword evidence="3" id="KW-1185">Reference proteome</keyword>
<dbReference type="Proteomes" id="UP000078540">
    <property type="component" value="Unassembled WGS sequence"/>
</dbReference>
<gene>
    <name evidence="2" type="ORF">ALC53_01525</name>
</gene>
<sequence length="203" mass="23624">MKTHTRVCVRGRRPKNEIIISVDSDQHSFFPQCLVYASSGKLRGSGVPAREGHSLEKRIARDLRRRQRKPIRKDTECRKEGERRNKTERKRERNREKRSVEIRDNARKILEGSVHHDSSRIIKGDPTRASSEWLRYPVRLWFFDEKEKRKVQVSGRGKHTNQATNKSLIGREIQVISLSIRLGTYLIIDLGQAVSTEANKRSS</sequence>
<dbReference type="AlphaFoldDB" id="A0A195BUN3"/>
<protein>
    <submittedName>
        <fullName evidence="2">Uncharacterized protein</fullName>
    </submittedName>
</protein>
<feature type="compositionally biased region" description="Basic and acidic residues" evidence="1">
    <location>
        <begin position="72"/>
        <end position="99"/>
    </location>
</feature>
<evidence type="ECO:0000313" key="2">
    <source>
        <dbReference type="EMBL" id="KYM91457.1"/>
    </source>
</evidence>
<accession>A0A195BUN3</accession>
<evidence type="ECO:0000256" key="1">
    <source>
        <dbReference type="SAM" id="MobiDB-lite"/>
    </source>
</evidence>
<proteinExistence type="predicted"/>
<feature type="region of interest" description="Disordered" evidence="1">
    <location>
        <begin position="63"/>
        <end position="99"/>
    </location>
</feature>